<comment type="caution">
    <text evidence="13">The sequence shown here is derived from an EMBL/GenBank/DDBJ whole genome shotgun (WGS) entry which is preliminary data.</text>
</comment>
<dbReference type="InterPro" id="IPR000092">
    <property type="entry name" value="Polyprenyl_synt"/>
</dbReference>
<evidence type="ECO:0000256" key="6">
    <source>
        <dbReference type="ARBA" id="ARBA00051506"/>
    </source>
</evidence>
<name>A0A0A2WXK7_9GAMM</name>
<evidence type="ECO:0000256" key="11">
    <source>
        <dbReference type="ARBA" id="ARBA00083124"/>
    </source>
</evidence>
<sequence>MNAAPDRLLPDLPAIQALAQEDMAAVDALIRRRLASDVVLINQVSEYIIGAGGKRLRPMLLLLAARALGHRGPHAHQLAAVVEFIHTATLLHDDVVDESDLRRGRRTANAVWGNAASVLVGDFLYSRAFQLMVELDRMEVMRILADTTNQIAEGEVLQLLHVRNPDTDEAAYLRVIERKTAVLFAAATRLGALLAGADARTCDAMHEYGLQLGYAFQIADDVLDYAADADALGKNLGDDLAEGKATLPLIHAIRHSDDATRAALRNAVEHGDVDAMPHVVAAIHATGGLEYSRRRAYEFAEAAEAALDGMPSNIAVDALRGLARYSVSRDR</sequence>
<comment type="catalytic activity">
    <reaction evidence="6">
        <text>5 isopentenyl diphosphate + (2E,6E)-farnesyl diphosphate = all-trans-octaprenyl diphosphate + 5 diphosphate</text>
        <dbReference type="Rhea" id="RHEA:27798"/>
        <dbReference type="ChEBI" id="CHEBI:33019"/>
        <dbReference type="ChEBI" id="CHEBI:57711"/>
        <dbReference type="ChEBI" id="CHEBI:128769"/>
        <dbReference type="ChEBI" id="CHEBI:175763"/>
        <dbReference type="EC" id="2.5.1.90"/>
    </reaction>
</comment>
<reference evidence="13 14" key="1">
    <citation type="submission" date="2014-09" db="EMBL/GenBank/DDBJ databases">
        <title>Genome sequences of Lysobacter dokdonensis DS-58.</title>
        <authorList>
            <person name="Kim J.F."/>
            <person name="Kwak M.-J."/>
        </authorList>
    </citation>
    <scope>NUCLEOTIDE SEQUENCE [LARGE SCALE GENOMIC DNA]</scope>
    <source>
        <strain evidence="13 14">DS-58</strain>
    </source>
</reference>
<accession>A0A0A2WXK7</accession>
<evidence type="ECO:0000313" key="14">
    <source>
        <dbReference type="Proteomes" id="UP000030518"/>
    </source>
</evidence>
<dbReference type="PROSITE" id="PS00444">
    <property type="entry name" value="POLYPRENYL_SYNTHASE_2"/>
    <property type="match status" value="1"/>
</dbReference>
<comment type="similarity">
    <text evidence="2 12">Belongs to the FPP/GGPP synthase family.</text>
</comment>
<dbReference type="CDD" id="cd00685">
    <property type="entry name" value="Trans_IPPS_HT"/>
    <property type="match status" value="1"/>
</dbReference>
<evidence type="ECO:0000256" key="8">
    <source>
        <dbReference type="ARBA" id="ARBA00066511"/>
    </source>
</evidence>
<dbReference type="SUPFAM" id="SSF48576">
    <property type="entry name" value="Terpenoid synthases"/>
    <property type="match status" value="1"/>
</dbReference>
<evidence type="ECO:0000256" key="10">
    <source>
        <dbReference type="ARBA" id="ARBA00079637"/>
    </source>
</evidence>
<dbReference type="Proteomes" id="UP000030518">
    <property type="component" value="Unassembled WGS sequence"/>
</dbReference>
<dbReference type="AlphaFoldDB" id="A0A0A2WXK7"/>
<dbReference type="InterPro" id="IPR033749">
    <property type="entry name" value="Polyprenyl_synt_CS"/>
</dbReference>
<dbReference type="PANTHER" id="PTHR12001:SF69">
    <property type="entry name" value="ALL TRANS-POLYPRENYL-DIPHOSPHATE SYNTHASE PDSS1"/>
    <property type="match status" value="1"/>
</dbReference>
<evidence type="ECO:0000256" key="1">
    <source>
        <dbReference type="ARBA" id="ARBA00001946"/>
    </source>
</evidence>
<keyword evidence="4" id="KW-0479">Metal-binding</keyword>
<dbReference type="FunFam" id="1.10.600.10:FF:000002">
    <property type="entry name" value="Octaprenyl diphosphate synthase"/>
    <property type="match status" value="1"/>
</dbReference>
<dbReference type="GO" id="GO:0106350">
    <property type="term" value="F:all-trans-octaprenyl-diphosphate synthase activity"/>
    <property type="evidence" value="ECO:0007669"/>
    <property type="project" value="UniProtKB-EC"/>
</dbReference>
<evidence type="ECO:0000256" key="12">
    <source>
        <dbReference type="RuleBase" id="RU004466"/>
    </source>
</evidence>
<protein>
    <recommendedName>
        <fullName evidence="9">Octaprenyl diphosphate synthase</fullName>
        <ecNumber evidence="8">2.5.1.90</ecNumber>
    </recommendedName>
    <alternativeName>
        <fullName evidence="11">All-trans-octaprenyl-diphosphate synthase</fullName>
    </alternativeName>
    <alternativeName>
        <fullName evidence="10">Octaprenyl pyrophosphate synthase</fullName>
    </alternativeName>
</protein>
<organism evidence="13 14">
    <name type="scientific">Lysobacter dokdonensis DS-58</name>
    <dbReference type="NCBI Taxonomy" id="1300345"/>
    <lineage>
        <taxon>Bacteria</taxon>
        <taxon>Pseudomonadati</taxon>
        <taxon>Pseudomonadota</taxon>
        <taxon>Gammaproteobacteria</taxon>
        <taxon>Lysobacterales</taxon>
        <taxon>Lysobacteraceae</taxon>
        <taxon>Noviluteimonas</taxon>
    </lineage>
</organism>
<dbReference type="eggNOG" id="COG0142">
    <property type="taxonomic scope" value="Bacteria"/>
</dbReference>
<evidence type="ECO:0000256" key="5">
    <source>
        <dbReference type="ARBA" id="ARBA00022842"/>
    </source>
</evidence>
<evidence type="ECO:0000256" key="7">
    <source>
        <dbReference type="ARBA" id="ARBA00055029"/>
    </source>
</evidence>
<dbReference type="GO" id="GO:0046872">
    <property type="term" value="F:metal ion binding"/>
    <property type="evidence" value="ECO:0007669"/>
    <property type="project" value="UniProtKB-KW"/>
</dbReference>
<gene>
    <name evidence="13" type="ORF">LF41_1921</name>
</gene>
<keyword evidence="3 12" id="KW-0808">Transferase</keyword>
<evidence type="ECO:0000256" key="2">
    <source>
        <dbReference type="ARBA" id="ARBA00006706"/>
    </source>
</evidence>
<dbReference type="RefSeq" id="WP_036171770.1">
    <property type="nucleotide sequence ID" value="NZ_JRKJ01000025.1"/>
</dbReference>
<proteinExistence type="inferred from homology"/>
<dbReference type="GO" id="GO:0008299">
    <property type="term" value="P:isoprenoid biosynthetic process"/>
    <property type="evidence" value="ECO:0007669"/>
    <property type="project" value="InterPro"/>
</dbReference>
<evidence type="ECO:0000313" key="13">
    <source>
        <dbReference type="EMBL" id="KGQ17714.1"/>
    </source>
</evidence>
<dbReference type="InterPro" id="IPR008949">
    <property type="entry name" value="Isoprenoid_synthase_dom_sf"/>
</dbReference>
<evidence type="ECO:0000256" key="4">
    <source>
        <dbReference type="ARBA" id="ARBA00022723"/>
    </source>
</evidence>
<dbReference type="PANTHER" id="PTHR12001">
    <property type="entry name" value="GERANYLGERANYL PYROPHOSPHATE SYNTHASE"/>
    <property type="match status" value="1"/>
</dbReference>
<dbReference type="SFLD" id="SFLDS00005">
    <property type="entry name" value="Isoprenoid_Synthase_Type_I"/>
    <property type="match status" value="1"/>
</dbReference>
<evidence type="ECO:0000256" key="9">
    <source>
        <dbReference type="ARBA" id="ARBA00072473"/>
    </source>
</evidence>
<dbReference type="Gene3D" id="1.10.600.10">
    <property type="entry name" value="Farnesyl Diphosphate Synthase"/>
    <property type="match status" value="1"/>
</dbReference>
<keyword evidence="5" id="KW-0460">Magnesium</keyword>
<comment type="function">
    <text evidence="7">Supplies octaprenyl diphosphate, the precursor for the side chain of the isoprenoid quinones ubiquinone and menaquinone.</text>
</comment>
<dbReference type="Pfam" id="PF00348">
    <property type="entry name" value="polyprenyl_synt"/>
    <property type="match status" value="1"/>
</dbReference>
<dbReference type="PROSITE" id="PS00723">
    <property type="entry name" value="POLYPRENYL_SYNTHASE_1"/>
    <property type="match status" value="1"/>
</dbReference>
<dbReference type="EC" id="2.5.1.90" evidence="8"/>
<evidence type="ECO:0000256" key="3">
    <source>
        <dbReference type="ARBA" id="ARBA00022679"/>
    </source>
</evidence>
<dbReference type="EMBL" id="JRKJ01000025">
    <property type="protein sequence ID" value="KGQ17714.1"/>
    <property type="molecule type" value="Genomic_DNA"/>
</dbReference>
<dbReference type="STRING" id="1300345.LF41_1921"/>
<comment type="cofactor">
    <cofactor evidence="1">
        <name>Mg(2+)</name>
        <dbReference type="ChEBI" id="CHEBI:18420"/>
    </cofactor>
</comment>
<dbReference type="PATRIC" id="fig|1300345.3.peg.2966"/>
<keyword evidence="14" id="KW-1185">Reference proteome</keyword>